<feature type="transmembrane region" description="Helical" evidence="7">
    <location>
        <begin position="103"/>
        <end position="122"/>
    </location>
</feature>
<comment type="subcellular location">
    <subcellularLocation>
        <location evidence="1">Membrane</location>
        <topology evidence="1">Multi-pass membrane protein</topology>
    </subcellularLocation>
</comment>
<reference evidence="8" key="2">
    <citation type="submission" date="2025-09" db="UniProtKB">
        <authorList>
            <consortium name="Ensembl"/>
        </authorList>
    </citation>
    <scope>IDENTIFICATION</scope>
</reference>
<reference evidence="8" key="1">
    <citation type="submission" date="2025-08" db="UniProtKB">
        <authorList>
            <consortium name="Ensembl"/>
        </authorList>
    </citation>
    <scope>IDENTIFICATION</scope>
</reference>
<evidence type="ECO:0000256" key="2">
    <source>
        <dbReference type="ARBA" id="ARBA00009565"/>
    </source>
</evidence>
<dbReference type="GO" id="GO:0005886">
    <property type="term" value="C:plasma membrane"/>
    <property type="evidence" value="ECO:0007669"/>
    <property type="project" value="TreeGrafter"/>
</dbReference>
<dbReference type="Ensembl" id="ENSNNAT00000003194.1">
    <property type="protein sequence ID" value="ENSNNAP00000003041.1"/>
    <property type="gene ID" value="ENSNNAG00000002041.1"/>
</dbReference>
<evidence type="ECO:0000256" key="4">
    <source>
        <dbReference type="ARBA" id="ARBA00022989"/>
    </source>
</evidence>
<feature type="transmembrane region" description="Helical" evidence="7">
    <location>
        <begin position="129"/>
        <end position="150"/>
    </location>
</feature>
<keyword evidence="4 7" id="KW-1133">Transmembrane helix</keyword>
<evidence type="ECO:0000313" key="8">
    <source>
        <dbReference type="Ensembl" id="ENSNNAP00000003041.1"/>
    </source>
</evidence>
<evidence type="ECO:0000256" key="1">
    <source>
        <dbReference type="ARBA" id="ARBA00004141"/>
    </source>
</evidence>
<dbReference type="Pfam" id="PF04103">
    <property type="entry name" value="CD20"/>
    <property type="match status" value="1"/>
</dbReference>
<protein>
    <submittedName>
        <fullName evidence="8">Uncharacterized protein</fullName>
    </submittedName>
</protein>
<dbReference type="Proteomes" id="UP000694559">
    <property type="component" value="Unplaced"/>
</dbReference>
<dbReference type="GO" id="GO:0007166">
    <property type="term" value="P:cell surface receptor signaling pathway"/>
    <property type="evidence" value="ECO:0007669"/>
    <property type="project" value="TreeGrafter"/>
</dbReference>
<evidence type="ECO:0000313" key="9">
    <source>
        <dbReference type="Proteomes" id="UP000694559"/>
    </source>
</evidence>
<proteinExistence type="inferred from homology"/>
<feature type="region of interest" description="Disordered" evidence="6">
    <location>
        <begin position="231"/>
        <end position="254"/>
    </location>
</feature>
<dbReference type="PANTHER" id="PTHR23320">
    <property type="entry name" value="MEMBRANE-SPANNING 4-DOMAINS SUBFAMILY A MS4A -RELATED"/>
    <property type="match status" value="1"/>
</dbReference>
<dbReference type="InterPro" id="IPR007237">
    <property type="entry name" value="CD20-like"/>
</dbReference>
<accession>A0A8C6VB66</accession>
<feature type="transmembrane region" description="Helical" evidence="7">
    <location>
        <begin position="170"/>
        <end position="188"/>
    </location>
</feature>
<dbReference type="AlphaFoldDB" id="A0A8C6VB66"/>
<keyword evidence="9" id="KW-1185">Reference proteome</keyword>
<dbReference type="GeneTree" id="ENSGT00940000162329"/>
<organism evidence="8 9">
    <name type="scientific">Naja naja</name>
    <name type="common">Indian cobra</name>
    <dbReference type="NCBI Taxonomy" id="35670"/>
    <lineage>
        <taxon>Eukaryota</taxon>
        <taxon>Metazoa</taxon>
        <taxon>Chordata</taxon>
        <taxon>Craniata</taxon>
        <taxon>Vertebrata</taxon>
        <taxon>Euteleostomi</taxon>
        <taxon>Lepidosauria</taxon>
        <taxon>Squamata</taxon>
        <taxon>Bifurcata</taxon>
        <taxon>Unidentata</taxon>
        <taxon>Episquamata</taxon>
        <taxon>Toxicofera</taxon>
        <taxon>Serpentes</taxon>
        <taxon>Colubroidea</taxon>
        <taxon>Elapidae</taxon>
        <taxon>Elapinae</taxon>
        <taxon>Naja</taxon>
    </lineage>
</organism>
<comment type="similarity">
    <text evidence="2">Belongs to the MS4A family.</text>
</comment>
<keyword evidence="5 7" id="KW-0472">Membrane</keyword>
<evidence type="ECO:0000256" key="7">
    <source>
        <dbReference type="SAM" id="Phobius"/>
    </source>
</evidence>
<sequence>MASGNVIPSNGTNIIQTSQGFPSVAVQVSGAIPNLQYGAQQLGTSINAPQQVPQNRWERFFNAEIKVLGAVQIMIGLIHFGLGAVAMCLAFGGYFAISVFGGYSFWGGILFISSGSLCISAAKNQNRSLVKCCVGMNITSAIITLFGILLYILELTTGDTFPLNYNSENWIKKVGICLSSVLFLFRVLEFSIAVSLAHFGCQAACCANDQAAMGFVPYQVITGYAPVSTGPNSSSPPLYDNVVTKPEHSQKRIT</sequence>
<dbReference type="PANTHER" id="PTHR23320:SF155">
    <property type="entry name" value="MEMBRANE-SPANNING 4-DOMAINS SUBFAMILY A MEMBER 8"/>
    <property type="match status" value="1"/>
</dbReference>
<evidence type="ECO:0000256" key="5">
    <source>
        <dbReference type="ARBA" id="ARBA00023136"/>
    </source>
</evidence>
<feature type="transmembrane region" description="Helical" evidence="7">
    <location>
        <begin position="67"/>
        <end position="97"/>
    </location>
</feature>
<dbReference type="InterPro" id="IPR030417">
    <property type="entry name" value="MS4A"/>
</dbReference>
<evidence type="ECO:0000256" key="3">
    <source>
        <dbReference type="ARBA" id="ARBA00022692"/>
    </source>
</evidence>
<name>A0A8C6VB66_NAJNA</name>
<keyword evidence="3 7" id="KW-0812">Transmembrane</keyword>
<feature type="compositionally biased region" description="Basic and acidic residues" evidence="6">
    <location>
        <begin position="245"/>
        <end position="254"/>
    </location>
</feature>
<evidence type="ECO:0000256" key="6">
    <source>
        <dbReference type="SAM" id="MobiDB-lite"/>
    </source>
</evidence>